<dbReference type="AlphaFoldDB" id="S7JDI0"/>
<dbReference type="Proteomes" id="UP000014854">
    <property type="component" value="Unassembled WGS sequence"/>
</dbReference>
<name>S7JDI0_VIBFL</name>
<evidence type="ECO:0000313" key="1">
    <source>
        <dbReference type="EMBL" id="EPP20210.1"/>
    </source>
</evidence>
<proteinExistence type="predicted"/>
<gene>
    <name evidence="1" type="ORF">L910_2409</name>
</gene>
<comment type="caution">
    <text evidence="1">The sequence shown here is derived from an EMBL/GenBank/DDBJ whole genome shotgun (WGS) entry which is preliminary data.</text>
</comment>
<evidence type="ECO:0000313" key="2">
    <source>
        <dbReference type="Proteomes" id="UP000014854"/>
    </source>
</evidence>
<accession>S7JDI0</accession>
<dbReference type="EMBL" id="ASXS01000023">
    <property type="protein sequence ID" value="EPP20210.1"/>
    <property type="molecule type" value="Genomic_DNA"/>
</dbReference>
<protein>
    <submittedName>
        <fullName evidence="1">Uncharacterized protein</fullName>
    </submittedName>
</protein>
<organism evidence="1 2">
    <name type="scientific">Vibrio fluvialis PG41</name>
    <dbReference type="NCBI Taxonomy" id="1336752"/>
    <lineage>
        <taxon>Bacteria</taxon>
        <taxon>Pseudomonadati</taxon>
        <taxon>Pseudomonadota</taxon>
        <taxon>Gammaproteobacteria</taxon>
        <taxon>Vibrionales</taxon>
        <taxon>Vibrionaceae</taxon>
        <taxon>Vibrio</taxon>
    </lineage>
</organism>
<reference evidence="1 2" key="1">
    <citation type="journal article" date="2013" name="Gut Pathog.">
        <title>Evidence of a new metabolic capacity in an emerging diarrheal pathogen: lessons from the draft genomes of Vibrio fluvialis strains PG41 and I21563.</title>
        <authorList>
            <person name="Khatri I."/>
            <person name="Mahajan S."/>
            <person name="Dureja C."/>
            <person name="Subramanian S."/>
            <person name="Raychaudhuri S."/>
        </authorList>
    </citation>
    <scope>NUCLEOTIDE SEQUENCE [LARGE SCALE GENOMIC DNA]</scope>
    <source>
        <strain evidence="1 2">PG41</strain>
    </source>
</reference>
<sequence>MLNNVIKEDLFDILRNNLSRIDFVKKAEEITGLAYAH</sequence>
<dbReference type="PATRIC" id="fig|1336752.4.peg.4081"/>